<dbReference type="SMART" id="SM00233">
    <property type="entry name" value="PH"/>
    <property type="match status" value="2"/>
</dbReference>
<evidence type="ECO:0000256" key="3">
    <source>
        <dbReference type="ARBA" id="ARBA00010798"/>
    </source>
</evidence>
<dbReference type="Pfam" id="PF18012">
    <property type="entry name" value="PH_17"/>
    <property type="match status" value="1"/>
</dbReference>
<dbReference type="PANTHER" id="PTHR10554">
    <property type="entry name" value="SYNTROPHIN"/>
    <property type="match status" value="1"/>
</dbReference>
<dbReference type="InterPro" id="IPR001849">
    <property type="entry name" value="PH_domain"/>
</dbReference>
<reference evidence="11" key="1">
    <citation type="submission" date="2022-11" db="UniProtKB">
        <authorList>
            <consortium name="WormBaseParasite"/>
        </authorList>
    </citation>
    <scope>IDENTIFICATION</scope>
</reference>
<evidence type="ECO:0000313" key="11">
    <source>
        <dbReference type="WBParaSite" id="ACRNAN_scaffold3212.g31437.t1"/>
    </source>
</evidence>
<keyword evidence="6" id="KW-0472">Membrane</keyword>
<dbReference type="InterPro" id="IPR001478">
    <property type="entry name" value="PDZ"/>
</dbReference>
<dbReference type="GO" id="GO:0016010">
    <property type="term" value="C:dystrophin-associated glycoprotein complex"/>
    <property type="evidence" value="ECO:0007669"/>
    <property type="project" value="TreeGrafter"/>
</dbReference>
<evidence type="ECO:0000256" key="1">
    <source>
        <dbReference type="ARBA" id="ARBA00004170"/>
    </source>
</evidence>
<organism evidence="10 11">
    <name type="scientific">Acrobeloides nanus</name>
    <dbReference type="NCBI Taxonomy" id="290746"/>
    <lineage>
        <taxon>Eukaryota</taxon>
        <taxon>Metazoa</taxon>
        <taxon>Ecdysozoa</taxon>
        <taxon>Nematoda</taxon>
        <taxon>Chromadorea</taxon>
        <taxon>Rhabditida</taxon>
        <taxon>Tylenchina</taxon>
        <taxon>Cephalobomorpha</taxon>
        <taxon>Cephaloboidea</taxon>
        <taxon>Cephalobidae</taxon>
        <taxon>Acrobeloides</taxon>
    </lineage>
</organism>
<dbReference type="PROSITE" id="PS50106">
    <property type="entry name" value="PDZ"/>
    <property type="match status" value="1"/>
</dbReference>
<feature type="domain" description="PDZ" evidence="9">
    <location>
        <begin position="55"/>
        <end position="137"/>
    </location>
</feature>
<dbReference type="WBParaSite" id="ACRNAN_scaffold3212.g31437.t1">
    <property type="protein sequence ID" value="ACRNAN_scaffold3212.g31437.t1"/>
    <property type="gene ID" value="ACRNAN_scaffold3212.g31437"/>
</dbReference>
<dbReference type="Pfam" id="PF23012">
    <property type="entry name" value="Syntrophin_4th"/>
    <property type="match status" value="1"/>
</dbReference>
<keyword evidence="7" id="KW-0206">Cytoskeleton</keyword>
<dbReference type="InterPro" id="IPR015482">
    <property type="entry name" value="Syntrophin"/>
</dbReference>
<dbReference type="InterPro" id="IPR041428">
    <property type="entry name" value="PHsplit_syntrophin"/>
</dbReference>
<comment type="subcellular location">
    <subcellularLocation>
        <location evidence="2">Cytoplasm</location>
        <location evidence="2">Cytoskeleton</location>
    </subcellularLocation>
    <subcellularLocation>
        <location evidence="1">Membrane</location>
        <topology evidence="1">Peripheral membrane protein</topology>
    </subcellularLocation>
</comment>
<comment type="similarity">
    <text evidence="3">Belongs to the syntrophin family.</text>
</comment>
<dbReference type="CDD" id="cd06801">
    <property type="entry name" value="PDZ_syntrophin-like"/>
    <property type="match status" value="1"/>
</dbReference>
<evidence type="ECO:0000256" key="5">
    <source>
        <dbReference type="ARBA" id="ARBA00022737"/>
    </source>
</evidence>
<dbReference type="SUPFAM" id="SSF50156">
    <property type="entry name" value="PDZ domain-like"/>
    <property type="match status" value="1"/>
</dbReference>
<evidence type="ECO:0000259" key="8">
    <source>
        <dbReference type="PROSITE" id="PS50003"/>
    </source>
</evidence>
<protein>
    <submittedName>
        <fullName evidence="11">Syntrophin-1</fullName>
    </submittedName>
</protein>
<keyword evidence="4" id="KW-0963">Cytoplasm</keyword>
<keyword evidence="5" id="KW-0677">Repeat</keyword>
<evidence type="ECO:0000259" key="9">
    <source>
        <dbReference type="PROSITE" id="PS50106"/>
    </source>
</evidence>
<sequence>MAMLRSSQLDVLIDNEWHQVTASLDETALVLSTYTDGFLDEPSSWGGNRPGEKRLVRVVKQEGSGLGISIQGGSENSRPIVISKIFPGMAADQSGLTVGDVILSVNGESLINARHDEAVRALKRAGRIVNLQVQYMKDSHLKQDSLLQRLFWDDDDREMMDHRARSKSFSLKLAYVTRSSLDREDIENRTLEIRSHSGRYVLTLRCANSIEAISWFEKIHTCAEALLTQALAQVNLVLGQNPQVRKIGWLSEQGVQDGVLIWRPMFAALTVNDLLFYDAVPVIKQEWANPKITRPLIATRVVQTTSRTCPVISGLSDLISFTIRTGTQQGIRSHLFRVETHRELASWVKSIIHCTYEACTEIGQVTTPCIWQEQPCELMIQLDKGVSLISQENGRILWQYPFEAIRATGDDGIKFLWMDFGIPAGEQEVDLLGSPKPVVFILHSFLATKVHHMGLYA</sequence>
<dbReference type="SUPFAM" id="SSF50729">
    <property type="entry name" value="PH domain-like"/>
    <property type="match status" value="2"/>
</dbReference>
<dbReference type="PROSITE" id="PS50003">
    <property type="entry name" value="PH_DOMAIN"/>
    <property type="match status" value="1"/>
</dbReference>
<evidence type="ECO:0000256" key="2">
    <source>
        <dbReference type="ARBA" id="ARBA00004245"/>
    </source>
</evidence>
<dbReference type="InterPro" id="IPR036034">
    <property type="entry name" value="PDZ_sf"/>
</dbReference>
<dbReference type="GO" id="GO:0005198">
    <property type="term" value="F:structural molecule activity"/>
    <property type="evidence" value="ECO:0007669"/>
    <property type="project" value="InterPro"/>
</dbReference>
<keyword evidence="10" id="KW-1185">Reference proteome</keyword>
<accession>A0A914DNQ4</accession>
<dbReference type="Proteomes" id="UP000887540">
    <property type="component" value="Unplaced"/>
</dbReference>
<dbReference type="Gene3D" id="2.30.29.30">
    <property type="entry name" value="Pleckstrin-homology domain (PH domain)/Phosphotyrosine-binding domain (PTB)"/>
    <property type="match status" value="2"/>
</dbReference>
<dbReference type="InterPro" id="IPR055108">
    <property type="entry name" value="Syntrophin_4th"/>
</dbReference>
<dbReference type="Gene3D" id="2.30.42.10">
    <property type="match status" value="1"/>
</dbReference>
<dbReference type="InterPro" id="IPR011993">
    <property type="entry name" value="PH-like_dom_sf"/>
</dbReference>
<dbReference type="SMART" id="SM00228">
    <property type="entry name" value="PDZ"/>
    <property type="match status" value="1"/>
</dbReference>
<feature type="domain" description="PH" evidence="8">
    <location>
        <begin position="243"/>
        <end position="356"/>
    </location>
</feature>
<evidence type="ECO:0000256" key="6">
    <source>
        <dbReference type="ARBA" id="ARBA00023136"/>
    </source>
</evidence>
<proteinExistence type="inferred from homology"/>
<dbReference type="Pfam" id="PF00595">
    <property type="entry name" value="PDZ"/>
    <property type="match status" value="1"/>
</dbReference>
<evidence type="ECO:0000256" key="7">
    <source>
        <dbReference type="ARBA" id="ARBA00023212"/>
    </source>
</evidence>
<evidence type="ECO:0000313" key="10">
    <source>
        <dbReference type="Proteomes" id="UP000887540"/>
    </source>
</evidence>
<name>A0A914DNQ4_9BILA</name>
<dbReference type="AlphaFoldDB" id="A0A914DNQ4"/>
<dbReference type="PANTHER" id="PTHR10554:SF12">
    <property type="entry name" value="IP02644P"/>
    <property type="match status" value="1"/>
</dbReference>
<dbReference type="GO" id="GO:0005856">
    <property type="term" value="C:cytoskeleton"/>
    <property type="evidence" value="ECO:0007669"/>
    <property type="project" value="UniProtKB-SubCell"/>
</dbReference>
<evidence type="ECO:0000256" key="4">
    <source>
        <dbReference type="ARBA" id="ARBA00022490"/>
    </source>
</evidence>
<dbReference type="Pfam" id="PF00169">
    <property type="entry name" value="PH"/>
    <property type="match status" value="1"/>
</dbReference>